<evidence type="ECO:0000313" key="3">
    <source>
        <dbReference type="Proteomes" id="UP001231189"/>
    </source>
</evidence>
<accession>A0AAD8T3G2</accession>
<protein>
    <submittedName>
        <fullName evidence="2">Uncharacterized protein</fullName>
    </submittedName>
</protein>
<evidence type="ECO:0000256" key="1">
    <source>
        <dbReference type="SAM" id="MobiDB-lite"/>
    </source>
</evidence>
<keyword evidence="3" id="KW-1185">Reference proteome</keyword>
<organism evidence="2 3">
    <name type="scientific">Lolium multiflorum</name>
    <name type="common">Italian ryegrass</name>
    <name type="synonym">Lolium perenne subsp. multiflorum</name>
    <dbReference type="NCBI Taxonomy" id="4521"/>
    <lineage>
        <taxon>Eukaryota</taxon>
        <taxon>Viridiplantae</taxon>
        <taxon>Streptophyta</taxon>
        <taxon>Embryophyta</taxon>
        <taxon>Tracheophyta</taxon>
        <taxon>Spermatophyta</taxon>
        <taxon>Magnoliopsida</taxon>
        <taxon>Liliopsida</taxon>
        <taxon>Poales</taxon>
        <taxon>Poaceae</taxon>
        <taxon>BOP clade</taxon>
        <taxon>Pooideae</taxon>
        <taxon>Poodae</taxon>
        <taxon>Poeae</taxon>
        <taxon>Poeae Chloroplast Group 2 (Poeae type)</taxon>
        <taxon>Loliodinae</taxon>
        <taxon>Loliinae</taxon>
        <taxon>Lolium</taxon>
    </lineage>
</organism>
<dbReference type="AlphaFoldDB" id="A0AAD8T3G2"/>
<evidence type="ECO:0000313" key="2">
    <source>
        <dbReference type="EMBL" id="KAK1668654.1"/>
    </source>
</evidence>
<proteinExistence type="predicted"/>
<feature type="compositionally biased region" description="Basic and acidic residues" evidence="1">
    <location>
        <begin position="17"/>
        <end position="26"/>
    </location>
</feature>
<feature type="region of interest" description="Disordered" evidence="1">
    <location>
        <begin position="1"/>
        <end position="26"/>
    </location>
</feature>
<sequence>MAPTPPTPPALAADATQADKDKAKSEDDVAINTYDRKAHEYSNALEAYRQDLTAYTQWMDDDARAAAVLTSSVLQQFASEFMGLGTVADMVAGCSFCARYSWPSFAACSIDSFVARFATFTHSSGPGPESWPGRPGAWISPRPHCTYCNMDGHTSLVARGTVIYVRRGRLLLLGCMLHLAHQGLLQLASPSRTLCGDDPQV</sequence>
<name>A0AAD8T3G2_LOLMU</name>
<dbReference type="EMBL" id="JAUUTY010000003">
    <property type="protein sequence ID" value="KAK1668654.1"/>
    <property type="molecule type" value="Genomic_DNA"/>
</dbReference>
<dbReference type="Proteomes" id="UP001231189">
    <property type="component" value="Unassembled WGS sequence"/>
</dbReference>
<reference evidence="2" key="1">
    <citation type="submission" date="2023-07" db="EMBL/GenBank/DDBJ databases">
        <title>A chromosome-level genome assembly of Lolium multiflorum.</title>
        <authorList>
            <person name="Chen Y."/>
            <person name="Copetti D."/>
            <person name="Kolliker R."/>
            <person name="Studer B."/>
        </authorList>
    </citation>
    <scope>NUCLEOTIDE SEQUENCE</scope>
    <source>
        <strain evidence="2">02402/16</strain>
        <tissue evidence="2">Leaf</tissue>
    </source>
</reference>
<comment type="caution">
    <text evidence="2">The sequence shown here is derived from an EMBL/GenBank/DDBJ whole genome shotgun (WGS) entry which is preliminary data.</text>
</comment>
<gene>
    <name evidence="2" type="ORF">QYE76_056813</name>
</gene>